<dbReference type="Pfam" id="PF01627">
    <property type="entry name" value="Hpt"/>
    <property type="match status" value="1"/>
</dbReference>
<dbReference type="InterPro" id="IPR008207">
    <property type="entry name" value="Sig_transdc_His_kin_Hpt_dom"/>
</dbReference>
<organism evidence="2 3">
    <name type="scientific">Arthrobacter methylotrophus</name>
    <dbReference type="NCBI Taxonomy" id="121291"/>
    <lineage>
        <taxon>Bacteria</taxon>
        <taxon>Bacillati</taxon>
        <taxon>Actinomycetota</taxon>
        <taxon>Actinomycetes</taxon>
        <taxon>Micrococcales</taxon>
        <taxon>Micrococcaceae</taxon>
        <taxon>Arthrobacter</taxon>
    </lineage>
</organism>
<sequence>MAATPRREDFQPDALLDLADQLQCTTIPRRYALTFLDMLQMRVERILSATVSNDTEDAMDAVLSLKVNAHMVGARSIAETCNGLEQNILDGDMPVAARNARTLRGNIGTLKTAMHDFLSYALKESASKVSAPGC</sequence>
<evidence type="ECO:0000313" key="3">
    <source>
        <dbReference type="Proteomes" id="UP001589536"/>
    </source>
</evidence>
<feature type="domain" description="HPt" evidence="1">
    <location>
        <begin position="34"/>
        <end position="111"/>
    </location>
</feature>
<dbReference type="Gene3D" id="1.20.120.160">
    <property type="entry name" value="HPT domain"/>
    <property type="match status" value="1"/>
</dbReference>
<dbReference type="EMBL" id="JBHMBH010000029">
    <property type="protein sequence ID" value="MFB9715299.1"/>
    <property type="molecule type" value="Genomic_DNA"/>
</dbReference>
<gene>
    <name evidence="2" type="ORF">ACFFPI_14370</name>
</gene>
<dbReference type="Proteomes" id="UP001589536">
    <property type="component" value="Unassembled WGS sequence"/>
</dbReference>
<reference evidence="2 3" key="1">
    <citation type="submission" date="2024-09" db="EMBL/GenBank/DDBJ databases">
        <authorList>
            <person name="Sun Q."/>
            <person name="Mori K."/>
        </authorList>
    </citation>
    <scope>NUCLEOTIDE SEQUENCE [LARGE SCALE GENOMIC DNA]</scope>
    <source>
        <strain evidence="2 3">JCM 13519</strain>
    </source>
</reference>
<protein>
    <submittedName>
        <fullName evidence="2">Hpt domain-containing protein</fullName>
    </submittedName>
</protein>
<dbReference type="SUPFAM" id="SSF47226">
    <property type="entry name" value="Histidine-containing phosphotransfer domain, HPT domain"/>
    <property type="match status" value="1"/>
</dbReference>
<name>A0ABV5USW0_9MICC</name>
<dbReference type="RefSeq" id="WP_345035161.1">
    <property type="nucleotide sequence ID" value="NZ_BAABED010000001.1"/>
</dbReference>
<evidence type="ECO:0000313" key="2">
    <source>
        <dbReference type="EMBL" id="MFB9715299.1"/>
    </source>
</evidence>
<evidence type="ECO:0000259" key="1">
    <source>
        <dbReference type="Pfam" id="PF01627"/>
    </source>
</evidence>
<keyword evidence="3" id="KW-1185">Reference proteome</keyword>
<accession>A0ABV5USW0</accession>
<comment type="caution">
    <text evidence="2">The sequence shown here is derived from an EMBL/GenBank/DDBJ whole genome shotgun (WGS) entry which is preliminary data.</text>
</comment>
<dbReference type="InterPro" id="IPR036641">
    <property type="entry name" value="HPT_dom_sf"/>
</dbReference>
<proteinExistence type="predicted"/>